<name>A0ABR9F0P3_9GAMM</name>
<dbReference type="InterPro" id="IPR036777">
    <property type="entry name" value="Channel_Tsx-like_sf"/>
</dbReference>
<evidence type="ECO:0000256" key="1">
    <source>
        <dbReference type="ARBA" id="ARBA00008728"/>
    </source>
</evidence>
<dbReference type="NCBIfam" id="NF008574">
    <property type="entry name" value="PRK11528.1"/>
    <property type="match status" value="1"/>
</dbReference>
<evidence type="ECO:0000313" key="3">
    <source>
        <dbReference type="Proteomes" id="UP001645039"/>
    </source>
</evidence>
<organism evidence="2 3">
    <name type="scientific">Halomonas casei</name>
    <dbReference type="NCBI Taxonomy" id="2742613"/>
    <lineage>
        <taxon>Bacteria</taxon>
        <taxon>Pseudomonadati</taxon>
        <taxon>Pseudomonadota</taxon>
        <taxon>Gammaproteobacteria</taxon>
        <taxon>Oceanospirillales</taxon>
        <taxon>Halomonadaceae</taxon>
        <taxon>Halomonas</taxon>
    </lineage>
</organism>
<keyword evidence="3" id="KW-1185">Reference proteome</keyword>
<comment type="similarity">
    <text evidence="1">Belongs to the nucleoside-specific channel-forming outer membrane porin (Tsx) (TC 1.B.10) family.</text>
</comment>
<dbReference type="RefSeq" id="WP_096281685.1">
    <property type="nucleotide sequence ID" value="NZ_CBCSBM010000014.1"/>
</dbReference>
<comment type="caution">
    <text evidence="2">The sequence shown here is derived from an EMBL/GenBank/DDBJ whole genome shotgun (WGS) entry which is preliminary data.</text>
</comment>
<protein>
    <submittedName>
        <fullName evidence="2">Ion channel protein Tsx</fullName>
    </submittedName>
</protein>
<dbReference type="Proteomes" id="UP001645039">
    <property type="component" value="Unassembled WGS sequence"/>
</dbReference>
<accession>A0ABR9F0P3</accession>
<dbReference type="SUPFAM" id="SSF111364">
    <property type="entry name" value="Tsx-like channel"/>
    <property type="match status" value="1"/>
</dbReference>
<gene>
    <name evidence="2" type="ORF">EI168_06160</name>
</gene>
<evidence type="ECO:0000313" key="2">
    <source>
        <dbReference type="EMBL" id="MBE0399694.1"/>
    </source>
</evidence>
<reference evidence="2 3" key="1">
    <citation type="submission" date="2020-07" db="EMBL/GenBank/DDBJ databases">
        <title>Halophilic bacteria isolated from french cheeses.</title>
        <authorList>
            <person name="Kothe C.I."/>
            <person name="Farah-Kraiem B."/>
            <person name="Renault P."/>
            <person name="Dridi B."/>
        </authorList>
    </citation>
    <scope>NUCLEOTIDE SEQUENCE [LARGE SCALE GENOMIC DNA]</scope>
    <source>
        <strain evidence="2 3">FME1</strain>
    </source>
</reference>
<sequence>MTTRTRSCTPSRTLPLIPLGAGVAGILGATFATPLLAAPAQPNSLNPLWSFANVSVNYLDWSNGTEARTASNAAKSDFMFLEIEGGAGFSWGEFYGFFDFENPTNDQFDESSGGKDNFRTAGKLTSHIYLGDSPLSIYAHLYDFRDYGFESREQDQVLGLGYLTTFDNGLWFKPFIGAARVQSDGYTGMNGYMAGWVAGYDFTALNQNFSVTNWHEQTFGRDDEYLEQNYVGASAGSVGTNGALSLWWHPSDLITTGIQYRYSENKLGTPNDYQNAMIYSVKLNLL</sequence>
<proteinExistence type="inferred from homology"/>
<dbReference type="EMBL" id="RRZD01000004">
    <property type="protein sequence ID" value="MBE0399694.1"/>
    <property type="molecule type" value="Genomic_DNA"/>
</dbReference>
<dbReference type="Pfam" id="PF03502">
    <property type="entry name" value="Channel_Tsx"/>
    <property type="match status" value="1"/>
</dbReference>
<dbReference type="InterPro" id="IPR018013">
    <property type="entry name" value="Channel_Tsx-like"/>
</dbReference>